<organism evidence="1 2">
    <name type="scientific">Panagrolaimus sp. PS1159</name>
    <dbReference type="NCBI Taxonomy" id="55785"/>
    <lineage>
        <taxon>Eukaryota</taxon>
        <taxon>Metazoa</taxon>
        <taxon>Ecdysozoa</taxon>
        <taxon>Nematoda</taxon>
        <taxon>Chromadorea</taxon>
        <taxon>Rhabditida</taxon>
        <taxon>Tylenchina</taxon>
        <taxon>Panagrolaimomorpha</taxon>
        <taxon>Panagrolaimoidea</taxon>
        <taxon>Panagrolaimidae</taxon>
        <taxon>Panagrolaimus</taxon>
    </lineage>
</organism>
<name>A0AC35G403_9BILA</name>
<proteinExistence type="predicted"/>
<evidence type="ECO:0000313" key="2">
    <source>
        <dbReference type="WBParaSite" id="PS1159_v2.g2335.t1"/>
    </source>
</evidence>
<reference evidence="2" key="1">
    <citation type="submission" date="2022-11" db="UniProtKB">
        <authorList>
            <consortium name="WormBaseParasite"/>
        </authorList>
    </citation>
    <scope>IDENTIFICATION</scope>
</reference>
<evidence type="ECO:0000313" key="1">
    <source>
        <dbReference type="Proteomes" id="UP000887580"/>
    </source>
</evidence>
<accession>A0AC35G403</accession>
<protein>
    <submittedName>
        <fullName evidence="2">Uncharacterized protein</fullName>
    </submittedName>
</protein>
<dbReference type="Proteomes" id="UP000887580">
    <property type="component" value="Unplaced"/>
</dbReference>
<dbReference type="WBParaSite" id="PS1159_v2.g2335.t1">
    <property type="protein sequence ID" value="PS1159_v2.g2335.t1"/>
    <property type="gene ID" value="PS1159_v2.g2335"/>
</dbReference>
<sequence length="56" mass="6672">MNGICERYKKMNETKVFDEKKPKRMMDFGSEAEYTDEETPEVSPPPEEKEDKIKEK</sequence>